<dbReference type="KEGG" id="metu:GNH96_01835"/>
<accession>A0A858Q4S8</accession>
<dbReference type="Proteomes" id="UP000503004">
    <property type="component" value="Chromosome"/>
</dbReference>
<dbReference type="EMBL" id="CP046565">
    <property type="protein sequence ID" value="QJD28825.1"/>
    <property type="molecule type" value="Genomic_DNA"/>
</dbReference>
<evidence type="ECO:0000313" key="2">
    <source>
        <dbReference type="Proteomes" id="UP000503004"/>
    </source>
</evidence>
<sequence>MAEVTVTRCDDSTFEVVVEGVATTSHAVTVDPSYAARIAGAAVPVETLVRRSFDFLLEREPNTAILRRFDLSVIGRYFPEYERVIRGMLP</sequence>
<proteinExistence type="predicted"/>
<name>A0A858Q4S8_9GAMM</name>
<organism evidence="1 2">
    <name type="scientific">Methylococcus geothermalis</name>
    <dbReference type="NCBI Taxonomy" id="2681310"/>
    <lineage>
        <taxon>Bacteria</taxon>
        <taxon>Pseudomonadati</taxon>
        <taxon>Pseudomonadota</taxon>
        <taxon>Gammaproteobacteria</taxon>
        <taxon>Methylococcales</taxon>
        <taxon>Methylococcaceae</taxon>
        <taxon>Methylococcus</taxon>
    </lineage>
</organism>
<gene>
    <name evidence="1" type="ORF">GNH96_01835</name>
</gene>
<dbReference type="AlphaFoldDB" id="A0A858Q4S8"/>
<reference evidence="2" key="1">
    <citation type="submission" date="2019-12" db="EMBL/GenBank/DDBJ databases">
        <authorList>
            <person name="Awala S.I."/>
            <person name="Rhee S.K."/>
        </authorList>
    </citation>
    <scope>NUCLEOTIDE SEQUENCE [LARGE SCALE GENOMIC DNA]</scope>
    <source>
        <strain evidence="2">IM1</strain>
    </source>
</reference>
<evidence type="ECO:0000313" key="1">
    <source>
        <dbReference type="EMBL" id="QJD28825.1"/>
    </source>
</evidence>
<protein>
    <submittedName>
        <fullName evidence="1">Uncharacterized protein</fullName>
    </submittedName>
</protein>
<keyword evidence="2" id="KW-1185">Reference proteome</keyword>
<dbReference type="RefSeq" id="WP_169601741.1">
    <property type="nucleotide sequence ID" value="NZ_CP046565.1"/>
</dbReference>